<feature type="region of interest" description="Disordered" evidence="1">
    <location>
        <begin position="1"/>
        <end position="25"/>
    </location>
</feature>
<dbReference type="OrthoDB" id="10021476at2759"/>
<dbReference type="EMBL" id="CAJNOR010000746">
    <property type="protein sequence ID" value="CAF0997329.1"/>
    <property type="molecule type" value="Genomic_DNA"/>
</dbReference>
<keyword evidence="4" id="KW-1185">Reference proteome</keyword>
<dbReference type="Proteomes" id="UP000663828">
    <property type="component" value="Unassembled WGS sequence"/>
</dbReference>
<reference evidence="2" key="1">
    <citation type="submission" date="2021-02" db="EMBL/GenBank/DDBJ databases">
        <authorList>
            <person name="Nowell W R."/>
        </authorList>
    </citation>
    <scope>NUCLEOTIDE SEQUENCE</scope>
</reference>
<dbReference type="EMBL" id="CAJNOJ010000201">
    <property type="protein sequence ID" value="CAF1281842.1"/>
    <property type="molecule type" value="Genomic_DNA"/>
</dbReference>
<feature type="region of interest" description="Disordered" evidence="1">
    <location>
        <begin position="124"/>
        <end position="155"/>
    </location>
</feature>
<protein>
    <submittedName>
        <fullName evidence="2">Uncharacterized protein</fullName>
    </submittedName>
</protein>
<evidence type="ECO:0000313" key="2">
    <source>
        <dbReference type="EMBL" id="CAF0997329.1"/>
    </source>
</evidence>
<feature type="compositionally biased region" description="Basic and acidic residues" evidence="1">
    <location>
        <begin position="124"/>
        <end position="150"/>
    </location>
</feature>
<organism evidence="2 4">
    <name type="scientific">Adineta ricciae</name>
    <name type="common">Rotifer</name>
    <dbReference type="NCBI Taxonomy" id="249248"/>
    <lineage>
        <taxon>Eukaryota</taxon>
        <taxon>Metazoa</taxon>
        <taxon>Spiralia</taxon>
        <taxon>Gnathifera</taxon>
        <taxon>Rotifera</taxon>
        <taxon>Eurotatoria</taxon>
        <taxon>Bdelloidea</taxon>
        <taxon>Adinetida</taxon>
        <taxon>Adinetidae</taxon>
        <taxon>Adineta</taxon>
    </lineage>
</organism>
<accession>A0A814GJD3</accession>
<comment type="caution">
    <text evidence="2">The sequence shown here is derived from an EMBL/GenBank/DDBJ whole genome shotgun (WGS) entry which is preliminary data.</text>
</comment>
<evidence type="ECO:0000256" key="1">
    <source>
        <dbReference type="SAM" id="MobiDB-lite"/>
    </source>
</evidence>
<dbReference type="AlphaFoldDB" id="A0A814GJD3"/>
<proteinExistence type="predicted"/>
<gene>
    <name evidence="3" type="ORF">EDS130_LOCUS29598</name>
    <name evidence="2" type="ORF">XAT740_LOCUS13017</name>
</gene>
<feature type="compositionally biased region" description="Low complexity" evidence="1">
    <location>
        <begin position="10"/>
        <end position="25"/>
    </location>
</feature>
<name>A0A814GJD3_ADIRI</name>
<sequence length="385" mass="43914">MPNTSLNRYSAASSSSSTASSSTSSTNYYIHSNIYSSSSSSTFTTLRSATSSLHVSKSNNPDYRSMQSLKVQQLPYQTSRIYQTPVARVSPLVNNQQSDYHHKDESWLSCEELETIEKRFTDLLQETPDKRSDQRAKSCDRLTHEDEHQLKPMTSTLSRKSLSYKKFDNDNQCPQTTLLSPDEVLRIESSFRSIGTQVYASRCLCELYITTAERLAKLEDWILFQYGSPVWLLDSGNHPKRQSHLSLILAEYGSGFPIWQDTINGHSDVKQAREQHITFRLSDKITLGVLRFTNLLASKEFFSYYISIRNDTRYKHLFSKSTNRSSSCGSILTNRKKLPQHVNKSSISNPCQFQHITSLQIKDCARLTSLNRCLMPALSHSNQLL</sequence>
<evidence type="ECO:0000313" key="4">
    <source>
        <dbReference type="Proteomes" id="UP000663828"/>
    </source>
</evidence>
<dbReference type="Proteomes" id="UP000663852">
    <property type="component" value="Unassembled WGS sequence"/>
</dbReference>
<evidence type="ECO:0000313" key="3">
    <source>
        <dbReference type="EMBL" id="CAF1281842.1"/>
    </source>
</evidence>